<dbReference type="GeneID" id="827795"/>
<dbReference type="HOGENOM" id="CLU_1837852_0_0_1"/>
<reference evidence="3 6" key="1">
    <citation type="journal article" date="1999" name="Nature">
        <title>Sequence and analysis of chromosome 4 of the plant Arabidopsis thaliana.</title>
        <authorList>
            <consortium name="EU"/>
            <consortium name="CSHL and WU Arabidopsis Sequencing Project"/>
            <person name="Mayer K."/>
            <person name="Schuller C."/>
            <person name="Wambutt R."/>
            <person name="Murphy G."/>
            <person name="Volckaert G."/>
            <person name="Pohl T."/>
            <person name="Dusterhoft A."/>
            <person name="Stiekema W."/>
            <person name="Entian K.D."/>
            <person name="Terryn N."/>
            <person name="Harris B."/>
            <person name="Ansorge W."/>
            <person name="Brandt P."/>
            <person name="Grivell L."/>
            <person name="Rieger M."/>
            <person name="Weichselgartner M."/>
            <person name="de Simone V."/>
            <person name="Obermaier B."/>
            <person name="Mache R."/>
            <person name="Muller M."/>
            <person name="Kreis M."/>
            <person name="Delseny M."/>
            <person name="Puigdomenech P."/>
            <person name="Watson M."/>
            <person name="Schmidtheini T."/>
            <person name="Reichert B."/>
            <person name="Portatelle D."/>
            <person name="Perez-Alonso M."/>
            <person name="Boutry M."/>
            <person name="Bancroft I."/>
            <person name="Vos P."/>
            <person name="Hoheisel J."/>
            <person name="Zimmermann W."/>
            <person name="Wedler H."/>
            <person name="Ridley P."/>
            <person name="Langham S.A."/>
            <person name="McCullagh B."/>
            <person name="Bilham L."/>
            <person name="Robben J."/>
            <person name="Van der Schueren J."/>
            <person name="Grymonprez B."/>
            <person name="Chuang Y.J."/>
            <person name="Vandenbussche F."/>
            <person name="Braeken M."/>
            <person name="Weltjens I."/>
            <person name="Voet M."/>
            <person name="Bastiaens I."/>
            <person name="Aert R."/>
            <person name="Defoor E."/>
            <person name="Weitzenegger T."/>
            <person name="Bothe G."/>
            <person name="Ramsperger U."/>
            <person name="Hilbert H."/>
            <person name="Braun M."/>
            <person name="Holzer E."/>
            <person name="Brandt A."/>
            <person name="Peters S."/>
            <person name="van Staveren M."/>
            <person name="Dirske W."/>
            <person name="Mooijman P."/>
            <person name="Klein Lankhorst R."/>
            <person name="Rose M."/>
            <person name="Hauf J."/>
            <person name="Kotter P."/>
            <person name="Berneiser S."/>
            <person name="Hempel S."/>
            <person name="Feldpausch M."/>
            <person name="Lamberth S."/>
            <person name="Van den Daele H."/>
            <person name="De Keyser A."/>
            <person name="Buysshaert C."/>
            <person name="Gielen J."/>
            <person name="Villarroel R."/>
            <person name="De Clercq R."/>
            <person name="Van Montagu M."/>
            <person name="Rogers J."/>
            <person name="Cronin A."/>
            <person name="Quail M."/>
            <person name="Bray-Allen S."/>
            <person name="Clark L."/>
            <person name="Doggett J."/>
            <person name="Hall S."/>
            <person name="Kay M."/>
            <person name="Lennard N."/>
            <person name="McLay K."/>
            <person name="Mayes R."/>
            <person name="Pettett A."/>
            <person name="Rajandream M.A."/>
            <person name="Lyne M."/>
            <person name="Benes V."/>
            <person name="Rechmann S."/>
            <person name="Borkova D."/>
            <person name="Blocker H."/>
            <person name="Scharfe M."/>
            <person name="Grimm M."/>
            <person name="Lohnert T.H."/>
            <person name="Dose S."/>
            <person name="de Haan M."/>
            <person name="Maarse A."/>
            <person name="Schafer M."/>
            <person name="Muller-Auer S."/>
            <person name="Gabel C."/>
            <person name="Fuchs M."/>
            <person name="Fartmann B."/>
            <person name="Granderath K."/>
            <person name="Dauner D."/>
            <person name="Herzl A."/>
            <person name="Neumann S."/>
            <person name="Argiriou A."/>
            <person name="Vitale D."/>
            <person name="Liguori R."/>
            <person name="Piravandi E."/>
            <person name="Massenet O."/>
            <person name="Quigley F."/>
            <person name="Clabauld G."/>
            <person name="Mundlein A."/>
            <person name="Felber R."/>
            <person name="Schnabl S."/>
            <person name="Hiller R."/>
            <person name="Schmidt W."/>
            <person name="Lecharny A."/>
            <person name="Aubourg S."/>
            <person name="Chefdor F."/>
            <person name="Cooke R."/>
            <person name="Berger C."/>
            <person name="Montfort A."/>
            <person name="Casacuberta E."/>
            <person name="Gibbons T."/>
            <person name="Weber N."/>
            <person name="Vandenbol M."/>
            <person name="Bargues M."/>
            <person name="Terol J."/>
            <person name="Torres A."/>
            <person name="Perez-Perez A."/>
            <person name="Purnelle B."/>
            <person name="Bent E."/>
            <person name="Johnson S."/>
            <person name="Tacon D."/>
            <person name="Jesse T."/>
            <person name="Heijnen L."/>
            <person name="Schwarz S."/>
            <person name="Scholler P."/>
            <person name="Heber S."/>
            <person name="Francs P."/>
            <person name="Bielke C."/>
            <person name="Frishman D."/>
            <person name="Haase D."/>
            <person name="Lemcke K."/>
            <person name="Mewes H.W."/>
            <person name="Stocker S."/>
            <person name="Zaccaria P."/>
            <person name="Bevan M."/>
            <person name="Wilson R.K."/>
            <person name="de la Bastide M."/>
            <person name="Habermann K."/>
            <person name="Parnell L."/>
            <person name="Dedhia N."/>
            <person name="Gnoj L."/>
            <person name="Schutz K."/>
            <person name="Huang E."/>
            <person name="Spiegel L."/>
            <person name="Sehkon M."/>
            <person name="Murray J."/>
            <person name="Sheet P."/>
            <person name="Cordes M."/>
            <person name="Abu-Threideh J."/>
            <person name="Stoneking T."/>
            <person name="Kalicki J."/>
            <person name="Graves T."/>
            <person name="Harmon G."/>
            <person name="Edwards J."/>
            <person name="Latreille P."/>
            <person name="Courtney L."/>
            <person name="Cloud J."/>
            <person name="Abbott A."/>
            <person name="Scott K."/>
            <person name="Johnson D."/>
            <person name="Minx P."/>
            <person name="Bentley D."/>
            <person name="Fulton B."/>
            <person name="Miller N."/>
            <person name="Greco T."/>
            <person name="Kemp K."/>
            <person name="Kramer J."/>
            <person name="Fulton L."/>
            <person name="Mardis E."/>
            <person name="Dante M."/>
            <person name="Pepin K."/>
            <person name="Hillier L."/>
            <person name="Nelson J."/>
            <person name="Spieth J."/>
            <person name="Ryan E."/>
            <person name="Andrews S."/>
            <person name="Geisel C."/>
            <person name="Layman D."/>
            <person name="Du H."/>
            <person name="Ali J."/>
            <person name="Berghoff A."/>
            <person name="Jones K."/>
            <person name="Drone K."/>
            <person name="Cotton M."/>
            <person name="Joshu C."/>
            <person name="Antonoiu B."/>
            <person name="Zidanic M."/>
            <person name="Strong C."/>
            <person name="Sun H."/>
            <person name="Lamar B."/>
            <person name="Yordan C."/>
            <person name="Ma P."/>
            <person name="Zhong J."/>
            <person name="Preston R."/>
            <person name="Vil D."/>
            <person name="Shekher M."/>
            <person name="Matero A."/>
            <person name="Shah R."/>
            <person name="Swaby I.K."/>
            <person name="O'Shaughnessy A."/>
            <person name="Rodriguez M."/>
            <person name="Hoffmann J."/>
            <person name="Till S."/>
            <person name="Granat S."/>
            <person name="Shohdy N."/>
            <person name="Hasegawa A."/>
            <person name="Hameed A."/>
            <person name="Lodhi M."/>
            <person name="Johnson A."/>
            <person name="Chen E."/>
            <person name="Marra M."/>
            <person name="Martienssen R."/>
            <person name="McCombie W.R."/>
        </authorList>
    </citation>
    <scope>NUCLEOTIDE SEQUENCE [LARGE SCALE GENOMIC DNA]</scope>
    <source>
        <strain evidence="6">cv. Columbia</strain>
    </source>
</reference>
<dbReference type="TAIR" id="AT4G20470"/>
<dbReference type="Araport" id="AT4G20470"/>
<dbReference type="PIR" id="T10589">
    <property type="entry name" value="T10589"/>
</dbReference>
<dbReference type="EMBL" id="CP002687">
    <property type="protein sequence ID" value="AEE84336.1"/>
    <property type="molecule type" value="Genomic_DNA"/>
</dbReference>
<evidence type="ECO:0000313" key="6">
    <source>
        <dbReference type="Proteomes" id="UP000006548"/>
    </source>
</evidence>
<feature type="transmembrane region" description="Helical" evidence="1">
    <location>
        <begin position="99"/>
        <end position="118"/>
    </location>
</feature>
<reference evidence="4" key="2">
    <citation type="submission" date="1999-06" db="EMBL/GenBank/DDBJ databases">
        <authorList>
            <person name="Bevan M."/>
            <person name="Pohl T."/>
            <person name="Weizenegger T."/>
            <person name="Bancroft I."/>
            <person name="Mewes H.W."/>
            <person name="Mayer K.F.X."/>
            <person name="Lemcke K."/>
            <person name="Schueller C."/>
        </authorList>
    </citation>
    <scope>NUCLEOTIDE SEQUENCE</scope>
</reference>
<keyword evidence="1" id="KW-0472">Membrane</keyword>
<keyword evidence="1 3" id="KW-0812">Transmembrane</keyword>
<evidence type="ECO:0000313" key="3">
    <source>
        <dbReference type="EMBL" id="AEE84336.1"/>
    </source>
</evidence>
<dbReference type="PaxDb" id="3702-AT4G20470.1"/>
<evidence type="ECO:0000313" key="5">
    <source>
        <dbReference type="EMBL" id="CAB79047.1"/>
    </source>
</evidence>
<dbReference type="IntAct" id="Q9SUN2">
    <property type="interactions" value="1"/>
</dbReference>
<dbReference type="AlphaFoldDB" id="Q9SUN2"/>
<evidence type="ECO:0000313" key="2">
    <source>
        <dbReference type="Araport" id="AT4G20470"/>
    </source>
</evidence>
<evidence type="ECO:0000256" key="1">
    <source>
        <dbReference type="SAM" id="Phobius"/>
    </source>
</evidence>
<evidence type="ECO:0000313" key="4">
    <source>
        <dbReference type="EMBL" id="CAB45813.1"/>
    </source>
</evidence>
<gene>
    <name evidence="2 3" type="ordered locus">At4g20470</name>
    <name evidence="4" type="ORF">F9F13.120</name>
    <name evidence="3" type="ORF">F9F13_120</name>
</gene>
<keyword evidence="6" id="KW-1185">Reference proteome</keyword>
<organism evidence="4">
    <name type="scientific">Arabidopsis thaliana</name>
    <name type="common">Mouse-ear cress</name>
    <dbReference type="NCBI Taxonomy" id="3702"/>
    <lineage>
        <taxon>Eukaryota</taxon>
        <taxon>Viridiplantae</taxon>
        <taxon>Streptophyta</taxon>
        <taxon>Embryophyta</taxon>
        <taxon>Tracheophyta</taxon>
        <taxon>Spermatophyta</taxon>
        <taxon>Magnoliopsida</taxon>
        <taxon>eudicotyledons</taxon>
        <taxon>Gunneridae</taxon>
        <taxon>Pentapetalae</taxon>
        <taxon>rosids</taxon>
        <taxon>malvids</taxon>
        <taxon>Brassicales</taxon>
        <taxon>Brassicaceae</taxon>
        <taxon>Camelineae</taxon>
        <taxon>Arabidopsis</taxon>
    </lineage>
</organism>
<name>Q9SUN2_ARATH</name>
<reference evidence="3" key="6">
    <citation type="submission" date="2016-05" db="EMBL/GenBank/DDBJ databases">
        <authorList>
            <person name="Krishnakumar V."/>
            <person name="Cheng C.-Y."/>
            <person name="Chan A.P."/>
            <person name="Schobel S."/>
            <person name="Kim M."/>
            <person name="Ferlanti E.S."/>
            <person name="Belyaeva I."/>
            <person name="Rosen B.D."/>
            <person name="Micklem G."/>
            <person name="Miller J.R."/>
            <person name="Vaughn M."/>
            <person name="Town C.D."/>
        </authorList>
    </citation>
    <scope>NUCLEOTIDE SEQUENCE</scope>
</reference>
<reference evidence="5" key="4">
    <citation type="submission" date="2000-03" db="EMBL/GenBank/DDBJ databases">
        <authorList>
            <person name="Pohl T."/>
            <person name="Weizenegger T."/>
            <person name="Mewes H.W."/>
            <person name="Lemcke K."/>
            <person name="Mayer K.F.X."/>
        </authorList>
    </citation>
    <scope>NUCLEOTIDE SEQUENCE</scope>
</reference>
<dbReference type="KEGG" id="ath:AT4G20470"/>
<dbReference type="SMR" id="Q9SUN2"/>
<dbReference type="Proteomes" id="UP000006548">
    <property type="component" value="Chromosome 4"/>
</dbReference>
<feature type="transmembrane region" description="Helical" evidence="1">
    <location>
        <begin position="48"/>
        <end position="79"/>
    </location>
</feature>
<proteinExistence type="predicted"/>
<sequence length="140" mass="16253">MYKNTWGFKNNLVKVEGLVCKFFISIKRKELNRRKEERVVTRSRSCGFVLHCTFLLLSSLLTFFFFFRFSSIFSLSLFFSFSQKSLLRSCLSLNNVAPFSISTITQLFFFLLSLNSCFPKFSGTLSYLCLDSSYLPNSLT</sequence>
<reference evidence="4" key="3">
    <citation type="submission" date="1999-08" db="EMBL/GenBank/DDBJ databases">
        <authorList>
            <person name="EU Arabidopsis sequencing project"/>
        </authorList>
    </citation>
    <scope>NUCLEOTIDE SEQUENCE</scope>
</reference>
<dbReference type="EMBL" id="AL080253">
    <property type="protein sequence ID" value="CAB45813.1"/>
    <property type="molecule type" value="Genomic_DNA"/>
</dbReference>
<dbReference type="EMBL" id="AL161553">
    <property type="protein sequence ID" value="CAB79047.1"/>
    <property type="molecule type" value="Genomic_DNA"/>
</dbReference>
<reference evidence="6" key="7">
    <citation type="journal article" date="2017" name="Plant J.">
        <title>Araport11: a complete reannotation of the Arabidopsis thaliana reference genome.</title>
        <authorList>
            <person name="Cheng C.Y."/>
            <person name="Krishnakumar V."/>
            <person name="Chan A.P."/>
            <person name="Thibaud-Nissen F."/>
            <person name="Schobel S."/>
            <person name="Town C.D."/>
        </authorList>
    </citation>
    <scope>GENOME REANNOTATION</scope>
    <source>
        <strain evidence="6">cv. Columbia</strain>
    </source>
</reference>
<protein>
    <submittedName>
        <fullName evidence="3">Transmembrane protein</fullName>
    </submittedName>
</protein>
<keyword evidence="1" id="KW-1133">Transmembrane helix</keyword>
<accession>Q9SUN2</accession>
<reference evidence="3" key="5">
    <citation type="submission" date="2011-02" db="EMBL/GenBank/DDBJ databases">
        <authorList>
            <consortium name="TAIR"/>
            <person name="Swarbreck D."/>
            <person name="Lamesch P."/>
            <person name="Wilks C."/>
            <person name="Huala E."/>
        </authorList>
    </citation>
    <scope>NUCLEOTIDE SEQUENCE</scope>
</reference>